<reference evidence="2 3" key="1">
    <citation type="journal article" date="2018" name="Nat. Ecol. Evol.">
        <title>Shark genomes provide insights into elasmobranch evolution and the origin of vertebrates.</title>
        <authorList>
            <person name="Hara Y"/>
            <person name="Yamaguchi K"/>
            <person name="Onimaru K"/>
            <person name="Kadota M"/>
            <person name="Koyanagi M"/>
            <person name="Keeley SD"/>
            <person name="Tatsumi K"/>
            <person name="Tanaka K"/>
            <person name="Motone F"/>
            <person name="Kageyama Y"/>
            <person name="Nozu R"/>
            <person name="Adachi N"/>
            <person name="Nishimura O"/>
            <person name="Nakagawa R"/>
            <person name="Tanegashima C"/>
            <person name="Kiyatake I"/>
            <person name="Matsumoto R"/>
            <person name="Murakumo K"/>
            <person name="Nishida K"/>
            <person name="Terakita A"/>
            <person name="Kuratani S"/>
            <person name="Sato K"/>
            <person name="Hyodo S Kuraku.S."/>
        </authorList>
    </citation>
    <scope>NUCLEOTIDE SEQUENCE [LARGE SCALE GENOMIC DNA]</scope>
</reference>
<dbReference type="EMBL" id="BFAA01313290">
    <property type="protein sequence ID" value="GCB86585.1"/>
    <property type="molecule type" value="Genomic_DNA"/>
</dbReference>
<evidence type="ECO:0000313" key="3">
    <source>
        <dbReference type="Proteomes" id="UP000288216"/>
    </source>
</evidence>
<proteinExistence type="predicted"/>
<name>A0A401QMH1_SCYTO</name>
<evidence type="ECO:0000313" key="2">
    <source>
        <dbReference type="EMBL" id="GCB86585.1"/>
    </source>
</evidence>
<dbReference type="AlphaFoldDB" id="A0A401QMH1"/>
<keyword evidence="3" id="KW-1185">Reference proteome</keyword>
<dbReference type="STRING" id="75743.A0A401QMH1"/>
<protein>
    <submittedName>
        <fullName evidence="2">Uncharacterized protein</fullName>
    </submittedName>
</protein>
<sequence length="62" mass="7431">IVAPKRKKLEEAEAELKIQMEKLNKKRSELLEIRRKLELLQNQLTQKLTKKKQLEESINMTE</sequence>
<dbReference type="Gene3D" id="1.20.920.20">
    <property type="match status" value="1"/>
</dbReference>
<evidence type="ECO:0000256" key="1">
    <source>
        <dbReference type="SAM" id="Coils"/>
    </source>
</evidence>
<dbReference type="Proteomes" id="UP000288216">
    <property type="component" value="Unassembled WGS sequence"/>
</dbReference>
<organism evidence="2 3">
    <name type="scientific">Scyliorhinus torazame</name>
    <name type="common">Cloudy catshark</name>
    <name type="synonym">Catulus torazame</name>
    <dbReference type="NCBI Taxonomy" id="75743"/>
    <lineage>
        <taxon>Eukaryota</taxon>
        <taxon>Metazoa</taxon>
        <taxon>Chordata</taxon>
        <taxon>Craniata</taxon>
        <taxon>Vertebrata</taxon>
        <taxon>Chondrichthyes</taxon>
        <taxon>Elasmobranchii</taxon>
        <taxon>Galeomorphii</taxon>
        <taxon>Galeoidea</taxon>
        <taxon>Carcharhiniformes</taxon>
        <taxon>Scyliorhinidae</taxon>
        <taxon>Scyliorhinus</taxon>
    </lineage>
</organism>
<gene>
    <name evidence="2" type="ORF">scyTo_0027260</name>
</gene>
<feature type="coiled-coil region" evidence="1">
    <location>
        <begin position="6"/>
        <end position="57"/>
    </location>
</feature>
<accession>A0A401QMH1</accession>
<comment type="caution">
    <text evidence="2">The sequence shown here is derived from an EMBL/GenBank/DDBJ whole genome shotgun (WGS) entry which is preliminary data.</text>
</comment>
<feature type="non-terminal residue" evidence="2">
    <location>
        <position position="1"/>
    </location>
</feature>
<keyword evidence="1" id="KW-0175">Coiled coil</keyword>